<dbReference type="EMBL" id="QNUK01000040">
    <property type="protein sequence ID" value="KAF5905751.1"/>
    <property type="molecule type" value="Genomic_DNA"/>
</dbReference>
<keyword evidence="2" id="KW-1185">Reference proteome</keyword>
<name>A0A8J4UFH5_CLAMG</name>
<evidence type="ECO:0000313" key="2">
    <source>
        <dbReference type="Proteomes" id="UP000727407"/>
    </source>
</evidence>
<comment type="caution">
    <text evidence="1">The sequence shown here is derived from an EMBL/GenBank/DDBJ whole genome shotgun (WGS) entry which is preliminary data.</text>
</comment>
<proteinExistence type="predicted"/>
<protein>
    <submittedName>
        <fullName evidence="1">Chaperone protein DnaJ</fullName>
    </submittedName>
</protein>
<dbReference type="AlphaFoldDB" id="A0A8J4UFH5"/>
<gene>
    <name evidence="1" type="primary">dnaJ</name>
    <name evidence="1" type="ORF">DAT39_004449</name>
</gene>
<accession>A0A8J4UFH5</accession>
<dbReference type="Proteomes" id="UP000727407">
    <property type="component" value="Unassembled WGS sequence"/>
</dbReference>
<organism evidence="1 2">
    <name type="scientific">Clarias magur</name>
    <name type="common">Asian catfish</name>
    <name type="synonym">Macropteronotus magur</name>
    <dbReference type="NCBI Taxonomy" id="1594786"/>
    <lineage>
        <taxon>Eukaryota</taxon>
        <taxon>Metazoa</taxon>
        <taxon>Chordata</taxon>
        <taxon>Craniata</taxon>
        <taxon>Vertebrata</taxon>
        <taxon>Euteleostomi</taxon>
        <taxon>Actinopterygii</taxon>
        <taxon>Neopterygii</taxon>
        <taxon>Teleostei</taxon>
        <taxon>Ostariophysi</taxon>
        <taxon>Siluriformes</taxon>
        <taxon>Clariidae</taxon>
        <taxon>Clarias</taxon>
    </lineage>
</organism>
<sequence>MEAIVWRRGRTEQGNRLDALTPTCYPSGAALGSLSERCSHHGRRSMKLPPILSPNVAKLLSTISAHTPVPT</sequence>
<evidence type="ECO:0000313" key="1">
    <source>
        <dbReference type="EMBL" id="KAF5905751.1"/>
    </source>
</evidence>
<reference evidence="1" key="1">
    <citation type="submission" date="2020-07" db="EMBL/GenBank/DDBJ databases">
        <title>Clarias magur genome sequencing, assembly and annotation.</title>
        <authorList>
            <person name="Kushwaha B."/>
            <person name="Kumar R."/>
            <person name="Das P."/>
            <person name="Joshi C.G."/>
            <person name="Kumar D."/>
            <person name="Nagpure N.S."/>
            <person name="Pandey M."/>
            <person name="Agarwal S."/>
            <person name="Srivastava S."/>
            <person name="Singh M."/>
            <person name="Sahoo L."/>
            <person name="Jayasankar P."/>
            <person name="Meher P.K."/>
            <person name="Koringa P.G."/>
            <person name="Iquebal M.A."/>
            <person name="Das S.P."/>
            <person name="Bit A."/>
            <person name="Patnaik S."/>
            <person name="Patel N."/>
            <person name="Shah T.M."/>
            <person name="Hinsu A."/>
            <person name="Jena J.K."/>
        </authorList>
    </citation>
    <scope>NUCLEOTIDE SEQUENCE</scope>
    <source>
        <strain evidence="1">CIFAMagur01</strain>
        <tissue evidence="1">Testis</tissue>
    </source>
</reference>